<gene>
    <name evidence="1" type="ORF">CLIB1444_02S09604</name>
</gene>
<organism evidence="1 2">
    <name type="scientific">[Candida] jaroonii</name>
    <dbReference type="NCBI Taxonomy" id="467808"/>
    <lineage>
        <taxon>Eukaryota</taxon>
        <taxon>Fungi</taxon>
        <taxon>Dikarya</taxon>
        <taxon>Ascomycota</taxon>
        <taxon>Saccharomycotina</taxon>
        <taxon>Pichiomycetes</taxon>
        <taxon>Debaryomycetaceae</taxon>
        <taxon>Yamadazyma</taxon>
    </lineage>
</organism>
<name>A0ACA9Y3U8_9ASCO</name>
<sequence>MTRISKEHSLFNTIRYGEPRHIPDTSEVNEKSFTDDDQKYPITHEVYPDEKSILEGPRYGKSKFRRFLTMAMTFGMLVSLFVFHHTNSIPKSFVSSHNSNPLPLSQHLRHLADNGYSVSKGGDREIFEVRYPEFASPSYGESLTSQTLLNHYFGDSWGKPAIVDYSPPDIKFNKVVLTLNTTSNGVQYDRLAHFFFDGVPIWRTSTMEPGGHKVHSSFSKDVSDYTSLFQSEGELMFKLDNLMNSRLTGGFNVTLTADYYYDKTVERRFGGNSLSGILTDRSVPKVFPLGVGNDDSLHYLPLQDFKVKLPTLSSNTTRLKLSIFTSGNAEEEFWYSNVLNANVNKFKGNGIDLFGHGPIRTVSVKYNDQVIANAIPEPVIFTGGLSPALWSPMVSTSAFDLKAIEIDLTALIPSIESSDHLEISIGNGGIEDGLIGSNWITAANLLVWENSIIKSSESSSVKYGFKDDNSIINFGWDGLKQIVTYESKARLASNITYELVNGTSYEVSVSLDTLGTISNIQTYSKDGTHQVLAHNSGFDKHFKIVDIEGTTVVDFDNKFKYPLLLDMNLSEIADDISYDIKVVNGLTVQVDTPSYRVLKLEDVQNGTSVFTISPSGNHGSGKNEVRYKLDNDRADIHYYRHVKVDNDEGIDYDFESFDGEKD</sequence>
<proteinExistence type="predicted"/>
<evidence type="ECO:0000313" key="1">
    <source>
        <dbReference type="EMBL" id="CAH6719485.1"/>
    </source>
</evidence>
<dbReference type="Proteomes" id="UP001152531">
    <property type="component" value="Unassembled WGS sequence"/>
</dbReference>
<reference evidence="1" key="1">
    <citation type="submission" date="2022-06" db="EMBL/GenBank/DDBJ databases">
        <authorList>
            <person name="Legras J.-L."/>
            <person name="Devillers H."/>
            <person name="Grondin C."/>
        </authorList>
    </citation>
    <scope>NUCLEOTIDE SEQUENCE</scope>
    <source>
        <strain evidence="1">CLIB 1444</strain>
    </source>
</reference>
<accession>A0ACA9Y3U8</accession>
<dbReference type="EMBL" id="CALSDN010000002">
    <property type="protein sequence ID" value="CAH6719485.1"/>
    <property type="molecule type" value="Genomic_DNA"/>
</dbReference>
<protein>
    <submittedName>
        <fullName evidence="1">Uncharacterized protein</fullName>
    </submittedName>
</protein>
<keyword evidence="2" id="KW-1185">Reference proteome</keyword>
<evidence type="ECO:0000313" key="2">
    <source>
        <dbReference type="Proteomes" id="UP001152531"/>
    </source>
</evidence>
<comment type="caution">
    <text evidence="1">The sequence shown here is derived from an EMBL/GenBank/DDBJ whole genome shotgun (WGS) entry which is preliminary data.</text>
</comment>